<dbReference type="Proteomes" id="UP000030392">
    <property type="component" value="Unassembled WGS sequence"/>
</dbReference>
<dbReference type="GO" id="GO:0008760">
    <property type="term" value="F:UDP-N-acetylglucosamine 1-carboxyvinyltransferase activity"/>
    <property type="evidence" value="ECO:0007669"/>
    <property type="project" value="UniProtKB-UniRule"/>
</dbReference>
<evidence type="ECO:0000256" key="11">
    <source>
        <dbReference type="ARBA" id="ARBA00039108"/>
    </source>
</evidence>
<comment type="pathway">
    <text evidence="2">Cell wall biogenesis; peptidoglycan biosynthesis.</text>
</comment>
<reference evidence="17" key="1">
    <citation type="journal article" date="2014" name="Sci. Data">
        <title>Genomes of diverse isolates of the marine cyanobacterium Prochlorococcus.</title>
        <authorList>
            <person name="Biller S."/>
            <person name="Berube P."/>
            <person name="Thompson J."/>
            <person name="Kelly L."/>
            <person name="Roggensack S."/>
            <person name="Awad L."/>
            <person name="Roache-Johnson K."/>
            <person name="Ding H."/>
            <person name="Giovannoni S.J."/>
            <person name="Moore L.R."/>
            <person name="Chisholm S.W."/>
        </authorList>
    </citation>
    <scope>NUCLEOTIDE SEQUENCE [LARGE SCALE GENOMIC DNA]</scope>
    <source>
        <strain evidence="17">PAC1</strain>
    </source>
</reference>
<dbReference type="GO" id="GO:0008360">
    <property type="term" value="P:regulation of cell shape"/>
    <property type="evidence" value="ECO:0007669"/>
    <property type="project" value="UniProtKB-KW"/>
</dbReference>
<evidence type="ECO:0000256" key="8">
    <source>
        <dbReference type="ARBA" id="ARBA00023306"/>
    </source>
</evidence>
<protein>
    <recommendedName>
        <fullName evidence="12 14">UDP-N-acetylglucosamine 1-carboxyvinyltransferase</fullName>
        <ecNumber evidence="11 14">2.5.1.7</ecNumber>
    </recommendedName>
</protein>
<evidence type="ECO:0000256" key="5">
    <source>
        <dbReference type="ARBA" id="ARBA00022679"/>
    </source>
</evidence>
<evidence type="ECO:0000256" key="7">
    <source>
        <dbReference type="ARBA" id="ARBA00022984"/>
    </source>
</evidence>
<dbReference type="InterPro" id="IPR050068">
    <property type="entry name" value="MurA_subfamily"/>
</dbReference>
<dbReference type="PANTHER" id="PTHR43783">
    <property type="entry name" value="UDP-N-ACETYLGLUCOSAMINE 1-CARBOXYVINYLTRANSFERASE"/>
    <property type="match status" value="1"/>
</dbReference>
<dbReference type="InterPro" id="IPR036968">
    <property type="entry name" value="Enolpyruvate_Tfrase_sf"/>
</dbReference>
<keyword evidence="6" id="KW-0133">Cell shape</keyword>
<dbReference type="GO" id="GO:0071555">
    <property type="term" value="P:cell wall organization"/>
    <property type="evidence" value="ECO:0007669"/>
    <property type="project" value="UniProtKB-KW"/>
</dbReference>
<keyword evidence="7" id="KW-0573">Peptidoglycan synthesis</keyword>
<evidence type="ECO:0000256" key="6">
    <source>
        <dbReference type="ARBA" id="ARBA00022960"/>
    </source>
</evidence>
<comment type="caution">
    <text evidence="16">The sequence shown here is derived from an EMBL/GenBank/DDBJ whole genome shotgun (WGS) entry which is preliminary data.</text>
</comment>
<keyword evidence="4" id="KW-0132">Cell division</keyword>
<evidence type="ECO:0000256" key="3">
    <source>
        <dbReference type="ARBA" id="ARBA00022490"/>
    </source>
</evidence>
<dbReference type="NCBIfam" id="TIGR01072">
    <property type="entry name" value="murA"/>
    <property type="match status" value="1"/>
</dbReference>
<comment type="subcellular location">
    <subcellularLocation>
        <location evidence="1">Cytoplasm</location>
    </subcellularLocation>
</comment>
<dbReference type="GO" id="GO:0009252">
    <property type="term" value="P:peptidoglycan biosynthetic process"/>
    <property type="evidence" value="ECO:0007669"/>
    <property type="project" value="UniProtKB-UniRule"/>
</dbReference>
<comment type="catalytic activity">
    <reaction evidence="13">
        <text>phosphoenolpyruvate + UDP-N-acetyl-alpha-D-glucosamine = UDP-N-acetyl-3-O-(1-carboxyvinyl)-alpha-D-glucosamine + phosphate</text>
        <dbReference type="Rhea" id="RHEA:18681"/>
        <dbReference type="ChEBI" id="CHEBI:43474"/>
        <dbReference type="ChEBI" id="CHEBI:57705"/>
        <dbReference type="ChEBI" id="CHEBI:58702"/>
        <dbReference type="ChEBI" id="CHEBI:68483"/>
        <dbReference type="EC" id="2.5.1.7"/>
    </reaction>
</comment>
<gene>
    <name evidence="16" type="ORF">EV03_0781</name>
</gene>
<organism evidence="16 17">
    <name type="scientific">Prochlorococcus marinus str. PAC1</name>
    <dbReference type="NCBI Taxonomy" id="59924"/>
    <lineage>
        <taxon>Bacteria</taxon>
        <taxon>Bacillati</taxon>
        <taxon>Cyanobacteriota</taxon>
        <taxon>Cyanophyceae</taxon>
        <taxon>Synechococcales</taxon>
        <taxon>Prochlorococcaceae</taxon>
        <taxon>Prochlorococcus</taxon>
    </lineage>
</organism>
<keyword evidence="8" id="KW-0131">Cell cycle</keyword>
<dbReference type="NCBIfam" id="NF006873">
    <property type="entry name" value="PRK09369.1"/>
    <property type="match status" value="1"/>
</dbReference>
<accession>A0A0A2C7H0</accession>
<dbReference type="GO" id="GO:0005737">
    <property type="term" value="C:cytoplasm"/>
    <property type="evidence" value="ECO:0007669"/>
    <property type="project" value="UniProtKB-SubCell"/>
</dbReference>
<dbReference type="GO" id="GO:0019277">
    <property type="term" value="P:UDP-N-acetylgalactosamine biosynthetic process"/>
    <property type="evidence" value="ECO:0007669"/>
    <property type="project" value="InterPro"/>
</dbReference>
<evidence type="ECO:0000256" key="4">
    <source>
        <dbReference type="ARBA" id="ARBA00022618"/>
    </source>
</evidence>
<feature type="domain" description="Enolpyruvate transferase" evidence="15">
    <location>
        <begin position="1"/>
        <end position="319"/>
    </location>
</feature>
<dbReference type="InterPro" id="IPR013792">
    <property type="entry name" value="RNA3'P_cycl/enolpyr_Trfase_a/b"/>
</dbReference>
<dbReference type="PANTHER" id="PTHR43783:SF1">
    <property type="entry name" value="UDP-N-ACETYLGLUCOSAMINE 1-CARBOXYVINYLTRANSFERASE"/>
    <property type="match status" value="1"/>
</dbReference>
<dbReference type="EC" id="2.5.1.7" evidence="11 14"/>
<dbReference type="Pfam" id="PF00275">
    <property type="entry name" value="EPSP_synthase"/>
    <property type="match status" value="1"/>
</dbReference>
<dbReference type="InterPro" id="IPR005750">
    <property type="entry name" value="UDP_GlcNAc_COvinyl_MurA"/>
</dbReference>
<evidence type="ECO:0000259" key="15">
    <source>
        <dbReference type="Pfam" id="PF00275"/>
    </source>
</evidence>
<dbReference type="SUPFAM" id="SSF55205">
    <property type="entry name" value="EPT/RTPC-like"/>
    <property type="match status" value="1"/>
</dbReference>
<evidence type="ECO:0000256" key="10">
    <source>
        <dbReference type="ARBA" id="ARBA00038367"/>
    </source>
</evidence>
<dbReference type="GO" id="GO:0051301">
    <property type="term" value="P:cell division"/>
    <property type="evidence" value="ECO:0007669"/>
    <property type="project" value="UniProtKB-KW"/>
</dbReference>
<evidence type="ECO:0000256" key="12">
    <source>
        <dbReference type="ARBA" id="ARBA00039754"/>
    </source>
</evidence>
<dbReference type="Gene3D" id="3.65.10.10">
    <property type="entry name" value="Enolpyruvate transferase domain"/>
    <property type="match status" value="2"/>
</dbReference>
<evidence type="ECO:0000313" key="16">
    <source>
        <dbReference type="EMBL" id="KGG20845.1"/>
    </source>
</evidence>
<keyword evidence="5 16" id="KW-0808">Transferase</keyword>
<proteinExistence type="inferred from homology"/>
<evidence type="ECO:0000256" key="2">
    <source>
        <dbReference type="ARBA" id="ARBA00004752"/>
    </source>
</evidence>
<evidence type="ECO:0000256" key="9">
    <source>
        <dbReference type="ARBA" id="ARBA00023316"/>
    </source>
</evidence>
<dbReference type="CDD" id="cd01555">
    <property type="entry name" value="UdpNAET"/>
    <property type="match status" value="1"/>
</dbReference>
<evidence type="ECO:0000313" key="17">
    <source>
        <dbReference type="Proteomes" id="UP000030392"/>
    </source>
</evidence>
<evidence type="ECO:0000256" key="14">
    <source>
        <dbReference type="NCBIfam" id="TIGR01072"/>
    </source>
</evidence>
<dbReference type="InterPro" id="IPR001986">
    <property type="entry name" value="Enolpyruvate_Tfrase_dom"/>
</dbReference>
<name>A0A0A2C7H0_PROMR</name>
<evidence type="ECO:0000256" key="13">
    <source>
        <dbReference type="ARBA" id="ARBA00047527"/>
    </source>
</evidence>
<keyword evidence="9" id="KW-0961">Cell wall biogenesis/degradation</keyword>
<dbReference type="AlphaFoldDB" id="A0A0A2C7H0"/>
<comment type="similarity">
    <text evidence="10">Belongs to the EPSP synthase family. MurA subfamily.</text>
</comment>
<evidence type="ECO:0000256" key="1">
    <source>
        <dbReference type="ARBA" id="ARBA00004496"/>
    </source>
</evidence>
<dbReference type="EMBL" id="JNAX01000010">
    <property type="protein sequence ID" value="KGG20845.1"/>
    <property type="molecule type" value="Genomic_DNA"/>
</dbReference>
<keyword evidence="3" id="KW-0963">Cytoplasm</keyword>
<sequence length="356" mass="38027">MRASFFCVGPLLTRLGEAKIPLPGGCNIGARPVDEHINGLKALGAEVEVINDVVKAKVSTKDKRLLGANITLKYPSVGATETILMASCLALGKTTISNPAREPEIQDLAKMLNSMGAKVFGAGTKRITILGVESLSGTSHCVIPDRIEAGTFLIAAAITRSPLIIGPVIPNHLSAVISKLKECGCSISQHGNHHLKIIPREILGVDITTSPFPGFPTDLQAPFMSLMATAKGSSKIKERVFENRMQHVLELNKMGACIYLENNTAYIKGVKELVGSNVEGGDLRSSAAIILACLSAKGNSIFTGLKHLDRGYEKLEEKLTNAGSIISRKFDQITSHSSFSNKIISEDNIDTQKNAA</sequence>